<keyword evidence="3" id="KW-1185">Reference proteome</keyword>
<dbReference type="SUPFAM" id="SSF51905">
    <property type="entry name" value="FAD/NAD(P)-binding domain"/>
    <property type="match status" value="1"/>
</dbReference>
<accession>A0A7C8HHA0</accession>
<proteinExistence type="predicted"/>
<dbReference type="PANTHER" id="PTHR42842:SF3">
    <property type="entry name" value="FAD_NAD(P)-BINDING OXIDOREDUCTASE FAMILY PROTEIN"/>
    <property type="match status" value="1"/>
</dbReference>
<dbReference type="AlphaFoldDB" id="A0A7C8HHA0"/>
<dbReference type="Gene3D" id="3.30.70.2700">
    <property type="match status" value="1"/>
</dbReference>
<name>A0A7C8HHA0_9FIRM</name>
<sequence length="533" mass="59036">MIRLSEIKLPIDHTEDDIQKAIIKALKIPNKDLISYSIYKQSVDARKEELYFVYTIDVKVKEEKKILKKSTQKISIAPDLEYKYVSTGVSKLTYRPIVVGSGPAGLFAALILAQMGYAPIVLERGKNVDDRSKDVQRFWKERKLLPDSNVQFGEGGAGTFSDGKLTTQIKDPRCRKVLEEFVKSGAPQEIIYKSKPHVGTDILKIVVKNIREKIIELGGEVRFENKVTDLNVENGQIVGVTVNHNQFIPCNVVILALGHSARDTFKMLYEKGMLIHQKPFSIGVRIEHPQKMIDQVQYGKYAGHPRLGAADYKLAYHCSNGRSAYTFCMCPGGVVVGAASEEGYLVTNGMSEYKRDKENANSALLVGIHPEDFGDTHPLAGIEFQRKWEKKAFEAGGSNYSAPAQLVKDFLRDIPSSDLGTVMPSYLPGIKLTDLRLCLPDFVVETLKEAIPMLDHKLKGFSMGDAVMTGVETRSSSPIRIERSNEYESNIKGVYPIGEGAGYAGGIVSAAVDGIKTAEVIASKFSPLYKIFD</sequence>
<dbReference type="InterPro" id="IPR036188">
    <property type="entry name" value="FAD/NAD-bd_sf"/>
</dbReference>
<dbReference type="Gene3D" id="3.50.50.60">
    <property type="entry name" value="FAD/NAD(P)-binding domain"/>
    <property type="match status" value="2"/>
</dbReference>
<comment type="caution">
    <text evidence="2">The sequence shown here is derived from an EMBL/GenBank/DDBJ whole genome shotgun (WGS) entry which is preliminary data.</text>
</comment>
<dbReference type="InterPro" id="IPR028348">
    <property type="entry name" value="FAD-binding_protein"/>
</dbReference>
<dbReference type="PIRSF" id="PIRSF038984">
    <property type="entry name" value="FAD_binding_protein"/>
    <property type="match status" value="1"/>
</dbReference>
<dbReference type="RefSeq" id="WP_158738793.1">
    <property type="nucleotide sequence ID" value="NZ_WSLF01000001.1"/>
</dbReference>
<evidence type="ECO:0000313" key="3">
    <source>
        <dbReference type="Proteomes" id="UP000483018"/>
    </source>
</evidence>
<dbReference type="PRINTS" id="PR00419">
    <property type="entry name" value="ADXRDTASE"/>
</dbReference>
<evidence type="ECO:0000259" key="1">
    <source>
        <dbReference type="Pfam" id="PF21688"/>
    </source>
</evidence>
<reference evidence="2 3" key="1">
    <citation type="submission" date="2019-12" db="EMBL/GenBank/DDBJ databases">
        <title>Defluviitalea raffinosedens, isolated from a biogas fermenter, genome sequencing and characterization.</title>
        <authorList>
            <person name="Rettenmaier R."/>
            <person name="Schneider M."/>
            <person name="Neuhaus K."/>
            <person name="Liebl W."/>
            <person name="Zverlov V."/>
        </authorList>
    </citation>
    <scope>NUCLEOTIDE SEQUENCE [LARGE SCALE GENOMIC DNA]</scope>
    <source>
        <strain evidence="2 3">249c-K6</strain>
    </source>
</reference>
<dbReference type="Proteomes" id="UP000483018">
    <property type="component" value="Unassembled WGS sequence"/>
</dbReference>
<dbReference type="PANTHER" id="PTHR42842">
    <property type="entry name" value="FAD/NAD(P)-BINDING OXIDOREDUCTASE"/>
    <property type="match status" value="1"/>
</dbReference>
<gene>
    <name evidence="2" type="ORF">GND95_00110</name>
</gene>
<dbReference type="EMBL" id="WSLF01000001">
    <property type="protein sequence ID" value="KAE9636873.1"/>
    <property type="molecule type" value="Genomic_DNA"/>
</dbReference>
<dbReference type="OrthoDB" id="9772594at2"/>
<dbReference type="Pfam" id="PF21688">
    <property type="entry name" value="FAD-depend_C"/>
    <property type="match status" value="1"/>
</dbReference>
<organism evidence="2 3">
    <name type="scientific">Defluviitalea raffinosedens</name>
    <dbReference type="NCBI Taxonomy" id="1450156"/>
    <lineage>
        <taxon>Bacteria</taxon>
        <taxon>Bacillati</taxon>
        <taxon>Bacillota</taxon>
        <taxon>Clostridia</taxon>
        <taxon>Lachnospirales</taxon>
        <taxon>Defluviitaleaceae</taxon>
        <taxon>Defluviitalea</taxon>
    </lineage>
</organism>
<feature type="domain" description="FAD-dependent protein C-terminal" evidence="1">
    <location>
        <begin position="279"/>
        <end position="475"/>
    </location>
</feature>
<evidence type="ECO:0000313" key="2">
    <source>
        <dbReference type="EMBL" id="KAE9636873.1"/>
    </source>
</evidence>
<dbReference type="InterPro" id="IPR049516">
    <property type="entry name" value="FAD-depend_C"/>
</dbReference>
<protein>
    <recommendedName>
        <fullName evidence="1">FAD-dependent protein C-terminal domain-containing protein</fullName>
    </recommendedName>
</protein>